<protein>
    <recommendedName>
        <fullName evidence="4">Flagellar protein FlgN</fullName>
    </recommendedName>
</protein>
<dbReference type="RefSeq" id="WP_108359716.1">
    <property type="nucleotide sequence ID" value="NZ_NESP01000001.1"/>
</dbReference>
<name>A0A315EPH4_9BURK</name>
<organism evidence="2 3">
    <name type="scientific">Limnohabitans curvus</name>
    <dbReference type="NCBI Taxonomy" id="323423"/>
    <lineage>
        <taxon>Bacteria</taxon>
        <taxon>Pseudomonadati</taxon>
        <taxon>Pseudomonadota</taxon>
        <taxon>Betaproteobacteria</taxon>
        <taxon>Burkholderiales</taxon>
        <taxon>Comamonadaceae</taxon>
        <taxon>Limnohabitans</taxon>
    </lineage>
</organism>
<keyword evidence="3" id="KW-1185">Reference proteome</keyword>
<dbReference type="InterPro" id="IPR036679">
    <property type="entry name" value="FlgN-like_sf"/>
</dbReference>
<feature type="coiled-coil region" evidence="1">
    <location>
        <begin position="10"/>
        <end position="37"/>
    </location>
</feature>
<evidence type="ECO:0000313" key="2">
    <source>
        <dbReference type="EMBL" id="PUE59810.1"/>
    </source>
</evidence>
<evidence type="ECO:0000313" key="3">
    <source>
        <dbReference type="Proteomes" id="UP000251341"/>
    </source>
</evidence>
<dbReference type="Proteomes" id="UP000251341">
    <property type="component" value="Unassembled WGS sequence"/>
</dbReference>
<evidence type="ECO:0000256" key="1">
    <source>
        <dbReference type="SAM" id="Coils"/>
    </source>
</evidence>
<evidence type="ECO:0008006" key="4">
    <source>
        <dbReference type="Google" id="ProtNLM"/>
    </source>
</evidence>
<dbReference type="AlphaFoldDB" id="A0A315EPH4"/>
<sequence>MTTPATDTQASSLEQALALAKTLEDMLEQEFEQLKVQDLDAFEASQSTKNELLQQLAQLAGIQGPDSADALGPEWDGFKAHMAHCRDMHRRNEVLIGRKIDAIRGALQSMQVQDPTSSVEIYDRLGKVSRGRRGGRGYAEA</sequence>
<reference evidence="2 3" key="1">
    <citation type="submission" date="2017-04" db="EMBL/GenBank/DDBJ databases">
        <title>Unexpected and diverse lifestyles within the genus Limnohabitans.</title>
        <authorList>
            <person name="Kasalicky V."/>
            <person name="Mehrshad M."/>
            <person name="Andrei S.-A."/>
            <person name="Salcher M."/>
            <person name="Kratochvilova H."/>
            <person name="Simek K."/>
            <person name="Ghai R."/>
        </authorList>
    </citation>
    <scope>NUCLEOTIDE SEQUENCE [LARGE SCALE GENOMIC DNA]</scope>
    <source>
        <strain evidence="2 3">MWH-C5</strain>
    </source>
</reference>
<dbReference type="GO" id="GO:0044780">
    <property type="term" value="P:bacterial-type flagellum assembly"/>
    <property type="evidence" value="ECO:0007669"/>
    <property type="project" value="InterPro"/>
</dbReference>
<comment type="caution">
    <text evidence="2">The sequence shown here is derived from an EMBL/GenBank/DDBJ whole genome shotgun (WGS) entry which is preliminary data.</text>
</comment>
<keyword evidence="1" id="KW-0175">Coiled coil</keyword>
<gene>
    <name evidence="2" type="ORF">B9Z44_09620</name>
</gene>
<dbReference type="SUPFAM" id="SSF140566">
    <property type="entry name" value="FlgN-like"/>
    <property type="match status" value="1"/>
</dbReference>
<accession>A0A315EPH4</accession>
<proteinExistence type="predicted"/>
<dbReference type="EMBL" id="NESP01000001">
    <property type="protein sequence ID" value="PUE59810.1"/>
    <property type="molecule type" value="Genomic_DNA"/>
</dbReference>